<reference evidence="1 2" key="1">
    <citation type="submission" date="2019-11" db="EMBL/GenBank/DDBJ databases">
        <title>Whole genome sequence of Oryza granulata.</title>
        <authorList>
            <person name="Li W."/>
        </authorList>
    </citation>
    <scope>NUCLEOTIDE SEQUENCE [LARGE SCALE GENOMIC DNA]</scope>
    <source>
        <strain evidence="2">cv. Menghai</strain>
        <tissue evidence="1">Leaf</tissue>
    </source>
</reference>
<evidence type="ECO:0000313" key="1">
    <source>
        <dbReference type="EMBL" id="KAF0934286.1"/>
    </source>
</evidence>
<dbReference type="OrthoDB" id="694780at2759"/>
<dbReference type="PANTHER" id="PTHR33116:SF78">
    <property type="entry name" value="OS12G0587133 PROTEIN"/>
    <property type="match status" value="1"/>
</dbReference>
<name>A0A6G1FBG6_9ORYZ</name>
<organism evidence="1 2">
    <name type="scientific">Oryza meyeriana var. granulata</name>
    <dbReference type="NCBI Taxonomy" id="110450"/>
    <lineage>
        <taxon>Eukaryota</taxon>
        <taxon>Viridiplantae</taxon>
        <taxon>Streptophyta</taxon>
        <taxon>Embryophyta</taxon>
        <taxon>Tracheophyta</taxon>
        <taxon>Spermatophyta</taxon>
        <taxon>Magnoliopsida</taxon>
        <taxon>Liliopsida</taxon>
        <taxon>Poales</taxon>
        <taxon>Poaceae</taxon>
        <taxon>BOP clade</taxon>
        <taxon>Oryzoideae</taxon>
        <taxon>Oryzeae</taxon>
        <taxon>Oryzinae</taxon>
        <taxon>Oryza</taxon>
        <taxon>Oryza meyeriana</taxon>
    </lineage>
</organism>
<protein>
    <submittedName>
        <fullName evidence="1">Uncharacterized protein</fullName>
    </submittedName>
</protein>
<dbReference type="PANTHER" id="PTHR33116">
    <property type="entry name" value="REVERSE TRANSCRIPTASE ZINC-BINDING DOMAIN-CONTAINING PROTEIN-RELATED-RELATED"/>
    <property type="match status" value="1"/>
</dbReference>
<proteinExistence type="predicted"/>
<dbReference type="Proteomes" id="UP000479710">
    <property type="component" value="Unassembled WGS sequence"/>
</dbReference>
<dbReference type="EMBL" id="SPHZ02000001">
    <property type="protein sequence ID" value="KAF0934286.1"/>
    <property type="molecule type" value="Genomic_DNA"/>
</dbReference>
<dbReference type="AlphaFoldDB" id="A0A6G1FBG6"/>
<evidence type="ECO:0000313" key="2">
    <source>
        <dbReference type="Proteomes" id="UP000479710"/>
    </source>
</evidence>
<comment type="caution">
    <text evidence="1">The sequence shown here is derived from an EMBL/GenBank/DDBJ whole genome shotgun (WGS) entry which is preliminary data.</text>
</comment>
<sequence length="82" mass="9033">MSNILRIFGEATGLRANLQKYAVVPIGCAEDQTELAKRTLGCQAEEFPIKYLGLPLAPYKLTKADLQPLVDKVMAKLPSWKG</sequence>
<keyword evidence="2" id="KW-1185">Reference proteome</keyword>
<accession>A0A6G1FBG6</accession>
<gene>
    <name evidence="1" type="ORF">E2562_024476</name>
</gene>